<evidence type="ECO:0000256" key="2">
    <source>
        <dbReference type="ARBA" id="ARBA00004367"/>
    </source>
</evidence>
<keyword evidence="6" id="KW-0285">Flavoprotein</keyword>
<organism evidence="17">
    <name type="scientific">Guillardia theta</name>
    <name type="common">Cryptophyte</name>
    <name type="synonym">Cryptomonas phi</name>
    <dbReference type="NCBI Taxonomy" id="55529"/>
    <lineage>
        <taxon>Eukaryota</taxon>
        <taxon>Cryptophyceae</taxon>
        <taxon>Pyrenomonadales</taxon>
        <taxon>Geminigeraceae</taxon>
        <taxon>Guillardia</taxon>
    </lineage>
</organism>
<evidence type="ECO:0000256" key="6">
    <source>
        <dbReference type="ARBA" id="ARBA00022630"/>
    </source>
</evidence>
<dbReference type="PANTHER" id="PTHR12613:SF0">
    <property type="entry name" value="ERO1-LIKE PROTEIN"/>
    <property type="match status" value="1"/>
</dbReference>
<evidence type="ECO:0008006" key="18">
    <source>
        <dbReference type="Google" id="ProtNLM"/>
    </source>
</evidence>
<keyword evidence="12" id="KW-0472">Membrane</keyword>
<dbReference type="GO" id="GO:0015035">
    <property type="term" value="F:protein-disulfide reductase activity"/>
    <property type="evidence" value="ECO:0007669"/>
    <property type="project" value="InterPro"/>
</dbReference>
<dbReference type="InterPro" id="IPR007266">
    <property type="entry name" value="Ero1"/>
</dbReference>
<keyword evidence="10" id="KW-0249">Electron transport</keyword>
<reference evidence="17" key="1">
    <citation type="submission" date="2021-01" db="EMBL/GenBank/DDBJ databases">
        <authorList>
            <person name="Corre E."/>
            <person name="Pelletier E."/>
            <person name="Niang G."/>
            <person name="Scheremetjew M."/>
            <person name="Finn R."/>
            <person name="Kale V."/>
            <person name="Holt S."/>
            <person name="Cochrane G."/>
            <person name="Meng A."/>
            <person name="Brown T."/>
            <person name="Cohen L."/>
        </authorList>
    </citation>
    <scope>NUCLEOTIDE SEQUENCE</scope>
    <source>
        <strain evidence="17">CCMP 2712</strain>
    </source>
</reference>
<keyword evidence="5" id="KW-0813">Transport</keyword>
<evidence type="ECO:0000256" key="10">
    <source>
        <dbReference type="ARBA" id="ARBA00022982"/>
    </source>
</evidence>
<feature type="chain" id="PRO_5031444138" description="Endoplasmic reticulum oxidoreductin 1" evidence="16">
    <location>
        <begin position="30"/>
        <end position="415"/>
    </location>
</feature>
<evidence type="ECO:0000256" key="5">
    <source>
        <dbReference type="ARBA" id="ARBA00022448"/>
    </source>
</evidence>
<keyword evidence="14" id="KW-0325">Glycoprotein</keyword>
<dbReference type="InterPro" id="IPR037192">
    <property type="entry name" value="ERO1-like_sf"/>
</dbReference>
<dbReference type="GO" id="GO:0005789">
    <property type="term" value="C:endoplasmic reticulum membrane"/>
    <property type="evidence" value="ECO:0007669"/>
    <property type="project" value="UniProtKB-SubCell"/>
</dbReference>
<protein>
    <recommendedName>
        <fullName evidence="18">Endoplasmic reticulum oxidoreductin 1</fullName>
    </recommendedName>
</protein>
<evidence type="ECO:0000256" key="11">
    <source>
        <dbReference type="ARBA" id="ARBA00023002"/>
    </source>
</evidence>
<keyword evidence="8" id="KW-0256">Endoplasmic reticulum</keyword>
<evidence type="ECO:0000256" key="16">
    <source>
        <dbReference type="SAM" id="SignalP"/>
    </source>
</evidence>
<evidence type="ECO:0000256" key="3">
    <source>
        <dbReference type="ARBA" id="ARBA00008277"/>
    </source>
</evidence>
<feature type="signal peptide" evidence="16">
    <location>
        <begin position="1"/>
        <end position="29"/>
    </location>
</feature>
<comment type="subunit">
    <text evidence="4">May function both as a monomer and a homodimer.</text>
</comment>
<accession>A0A7S4KPP8</accession>
<evidence type="ECO:0000256" key="7">
    <source>
        <dbReference type="ARBA" id="ARBA00022729"/>
    </source>
</evidence>
<comment type="subcellular location">
    <subcellularLocation>
        <location evidence="2">Endoplasmic reticulum membrane</location>
        <topology evidence="2">Peripheral membrane protein</topology>
        <orientation evidence="2">Lumenal side</orientation>
    </subcellularLocation>
</comment>
<evidence type="ECO:0000313" key="17">
    <source>
        <dbReference type="EMBL" id="CAE2301600.1"/>
    </source>
</evidence>
<dbReference type="AlphaFoldDB" id="A0A7S4KPP8"/>
<dbReference type="GO" id="GO:0034975">
    <property type="term" value="P:protein folding in endoplasmic reticulum"/>
    <property type="evidence" value="ECO:0007669"/>
    <property type="project" value="InterPro"/>
</dbReference>
<name>A0A7S4KPP8_GUITH</name>
<dbReference type="PANTHER" id="PTHR12613">
    <property type="entry name" value="ERO1-RELATED"/>
    <property type="match status" value="1"/>
</dbReference>
<dbReference type="Pfam" id="PF04137">
    <property type="entry name" value="ERO1"/>
    <property type="match status" value="1"/>
</dbReference>
<evidence type="ECO:0000256" key="14">
    <source>
        <dbReference type="ARBA" id="ARBA00023180"/>
    </source>
</evidence>
<keyword evidence="13" id="KW-1015">Disulfide bond</keyword>
<dbReference type="EMBL" id="HBKN01020732">
    <property type="protein sequence ID" value="CAE2301600.1"/>
    <property type="molecule type" value="Transcribed_RNA"/>
</dbReference>
<keyword evidence="11" id="KW-0560">Oxidoreductase</keyword>
<dbReference type="GO" id="GO:0016972">
    <property type="term" value="F:thiol oxidase activity"/>
    <property type="evidence" value="ECO:0007669"/>
    <property type="project" value="InterPro"/>
</dbReference>
<evidence type="ECO:0000256" key="1">
    <source>
        <dbReference type="ARBA" id="ARBA00001974"/>
    </source>
</evidence>
<evidence type="ECO:0000256" key="15">
    <source>
        <dbReference type="ARBA" id="ARBA00023284"/>
    </source>
</evidence>
<sequence>MTFLSLLGHGMKQALLPLLLLVLVAPSHSFQPLLQPSSLLRKPLVSSAKAPRTSIRLASSLRAGYDFSKYSVTKVECYRDGVAQVREHNHRLVDHFHHLRKQEYFRLFAVDLLSSCTYMPTADMPCEMDRCEIESAEDVREDLRVRDAREHSFRLDGWVRWDMPGDFTEYYDIYEEGERYTGYDGKRVWDFIHDRICFQVEVDDPENAWKRDFNRAVSGLHTSVSSHVLLSMKESEGLTEEQEMAEYQRRIAQVPEAVGNLYFAYMIMLCAIQNASNRLNNCSYMGAMEEVLPSIKAITGDPLLTHPAVQKASQAMRNHARSPSAKVWKARLRTRDLLGIMNCVQCNLCRLHGKVASLGLAVALGVLLGNEGEGGNVEDLHRVEIAALISQAAKFANAVEYVNSMERKLAAAAKV</sequence>
<comment type="cofactor">
    <cofactor evidence="1">
        <name>FAD</name>
        <dbReference type="ChEBI" id="CHEBI:57692"/>
    </cofactor>
</comment>
<proteinExistence type="inferred from homology"/>
<comment type="similarity">
    <text evidence="3">Belongs to the EROs family.</text>
</comment>
<dbReference type="SUPFAM" id="SSF110019">
    <property type="entry name" value="ERO1-like"/>
    <property type="match status" value="1"/>
</dbReference>
<keyword evidence="15" id="KW-0676">Redox-active center</keyword>
<evidence type="ECO:0000256" key="8">
    <source>
        <dbReference type="ARBA" id="ARBA00022824"/>
    </source>
</evidence>
<keyword evidence="7 16" id="KW-0732">Signal</keyword>
<evidence type="ECO:0000256" key="9">
    <source>
        <dbReference type="ARBA" id="ARBA00022827"/>
    </source>
</evidence>
<gene>
    <name evidence="17" type="ORF">GTHE00462_LOCUS16287</name>
</gene>
<keyword evidence="9" id="KW-0274">FAD</keyword>
<evidence type="ECO:0000256" key="12">
    <source>
        <dbReference type="ARBA" id="ARBA00023136"/>
    </source>
</evidence>
<dbReference type="GO" id="GO:0071949">
    <property type="term" value="F:FAD binding"/>
    <property type="evidence" value="ECO:0007669"/>
    <property type="project" value="InterPro"/>
</dbReference>
<evidence type="ECO:0000256" key="13">
    <source>
        <dbReference type="ARBA" id="ARBA00023157"/>
    </source>
</evidence>
<evidence type="ECO:0000256" key="4">
    <source>
        <dbReference type="ARBA" id="ARBA00011802"/>
    </source>
</evidence>